<name>E4T8Q6_PALPW</name>
<dbReference type="eggNOG" id="COG2227">
    <property type="taxonomic scope" value="Bacteria"/>
</dbReference>
<keyword evidence="1" id="KW-0808">Transferase</keyword>
<reference key="1">
    <citation type="submission" date="2010-11" db="EMBL/GenBank/DDBJ databases">
        <title>The complete genome of Paludibacter propionicigenes DSM 17365.</title>
        <authorList>
            <consortium name="US DOE Joint Genome Institute (JGI-PGF)"/>
            <person name="Lucas S."/>
            <person name="Copeland A."/>
            <person name="Lapidus A."/>
            <person name="Bruce D."/>
            <person name="Goodwin L."/>
            <person name="Pitluck S."/>
            <person name="Kyrpides N."/>
            <person name="Mavromatis K."/>
            <person name="Ivanova N."/>
            <person name="Munk A.C."/>
            <person name="Brettin T."/>
            <person name="Detter J.C."/>
            <person name="Han C."/>
            <person name="Tapia R."/>
            <person name="Land M."/>
            <person name="Hauser L."/>
            <person name="Markowitz V."/>
            <person name="Cheng J.-F."/>
            <person name="Hugenholtz P."/>
            <person name="Woyke T."/>
            <person name="Wu D."/>
            <person name="Gronow S."/>
            <person name="Wellnitz S."/>
            <person name="Brambilla E."/>
            <person name="Klenk H.-P."/>
            <person name="Eisen J.A."/>
        </authorList>
    </citation>
    <scope>NUCLEOTIDE SEQUENCE</scope>
    <source>
        <strain>WB4</strain>
    </source>
</reference>
<dbReference type="GO" id="GO:0032259">
    <property type="term" value="P:methylation"/>
    <property type="evidence" value="ECO:0007669"/>
    <property type="project" value="UniProtKB-KW"/>
</dbReference>
<dbReference type="HOGENOM" id="CLU_1123680_0_0_10"/>
<organism evidence="1 2">
    <name type="scientific">Paludibacter propionicigenes (strain DSM 17365 / JCM 13257 / WB4)</name>
    <dbReference type="NCBI Taxonomy" id="694427"/>
    <lineage>
        <taxon>Bacteria</taxon>
        <taxon>Pseudomonadati</taxon>
        <taxon>Bacteroidota</taxon>
        <taxon>Bacteroidia</taxon>
        <taxon>Bacteroidales</taxon>
        <taxon>Paludibacteraceae</taxon>
        <taxon>Paludibacter</taxon>
    </lineage>
</organism>
<keyword evidence="2" id="KW-1185">Reference proteome</keyword>
<dbReference type="KEGG" id="ppn:Palpr_3037"/>
<proteinExistence type="predicted"/>
<dbReference type="STRING" id="694427.Palpr_3037"/>
<dbReference type="CDD" id="cd02440">
    <property type="entry name" value="AdoMet_MTases"/>
    <property type="match status" value="1"/>
</dbReference>
<dbReference type="GO" id="GO:0008168">
    <property type="term" value="F:methyltransferase activity"/>
    <property type="evidence" value="ECO:0007669"/>
    <property type="project" value="UniProtKB-KW"/>
</dbReference>
<keyword evidence="1" id="KW-0489">Methyltransferase</keyword>
<dbReference type="AlphaFoldDB" id="E4T8Q6"/>
<protein>
    <submittedName>
        <fullName evidence="1">Methyltransferase type 11</fullName>
    </submittedName>
</protein>
<dbReference type="InterPro" id="IPR029063">
    <property type="entry name" value="SAM-dependent_MTases_sf"/>
</dbReference>
<dbReference type="Gene3D" id="3.40.50.150">
    <property type="entry name" value="Vaccinia Virus protein VP39"/>
    <property type="match status" value="1"/>
</dbReference>
<gene>
    <name evidence="1" type="ordered locus">Palpr_3037</name>
</gene>
<dbReference type="OrthoDB" id="9816564at2"/>
<dbReference type="Proteomes" id="UP000008718">
    <property type="component" value="Chromosome"/>
</dbReference>
<dbReference type="EMBL" id="CP002345">
    <property type="protein sequence ID" value="ADQ81165.1"/>
    <property type="molecule type" value="Genomic_DNA"/>
</dbReference>
<dbReference type="RefSeq" id="WP_013446534.1">
    <property type="nucleotide sequence ID" value="NC_014734.1"/>
</dbReference>
<accession>E4T8Q6</accession>
<dbReference type="SUPFAM" id="SSF53335">
    <property type="entry name" value="S-adenosyl-L-methionine-dependent methyltransferases"/>
    <property type="match status" value="1"/>
</dbReference>
<evidence type="ECO:0000313" key="2">
    <source>
        <dbReference type="Proteomes" id="UP000008718"/>
    </source>
</evidence>
<dbReference type="Pfam" id="PF13489">
    <property type="entry name" value="Methyltransf_23"/>
    <property type="match status" value="1"/>
</dbReference>
<evidence type="ECO:0000313" key="1">
    <source>
        <dbReference type="EMBL" id="ADQ81165.1"/>
    </source>
</evidence>
<reference evidence="1 2" key="2">
    <citation type="journal article" date="2011" name="Stand. Genomic Sci.">
        <title>Complete genome sequence of Paludibacter propionicigenes type strain (WB4).</title>
        <authorList>
            <person name="Gronow S."/>
            <person name="Munk C."/>
            <person name="Lapidus A."/>
            <person name="Nolan M."/>
            <person name="Lucas S."/>
            <person name="Hammon N."/>
            <person name="Deshpande S."/>
            <person name="Cheng J.F."/>
            <person name="Tapia R."/>
            <person name="Han C."/>
            <person name="Goodwin L."/>
            <person name="Pitluck S."/>
            <person name="Liolios K."/>
            <person name="Ivanova N."/>
            <person name="Mavromatis K."/>
            <person name="Mikhailova N."/>
            <person name="Pati A."/>
            <person name="Chen A."/>
            <person name="Palaniappan K."/>
            <person name="Land M."/>
            <person name="Hauser L."/>
            <person name="Chang Y.J."/>
            <person name="Jeffries C.D."/>
            <person name="Brambilla E."/>
            <person name="Rohde M."/>
            <person name="Goker M."/>
            <person name="Detter J.C."/>
            <person name="Woyke T."/>
            <person name="Bristow J."/>
            <person name="Eisen J.A."/>
            <person name="Markowitz V."/>
            <person name="Hugenholtz P."/>
            <person name="Kyrpides N.C."/>
            <person name="Klenk H.P."/>
        </authorList>
    </citation>
    <scope>NUCLEOTIDE SEQUENCE [LARGE SCALE GENOMIC DNA]</scope>
    <source>
        <strain evidence="2">DSM 17365 / JCM 13257 / WB4</strain>
    </source>
</reference>
<sequence>MNKIIKSILKRSFGLLALVESVFDKQFLVADVPMSTIVSHQKWEKYLYDIGNKDGLRILEIGSREVTGKSIARKNFSNATYIGFDLYPGNNVDVVGDAHKLSSYFACEEKFDIIYSSSCFEHFAMPWIVATEISKLLKVGGIVFVETHFSFASHERPWHFFQFSDMALRVLFSNVLGFECIEAGMSNPLVGRFSSLADKYLKNKPVVGLYCHTEYLGKKIRDVDDFDWKTVDLFDIVGETKYPEPLK</sequence>